<dbReference type="Proteomes" id="UP000078550">
    <property type="component" value="Unassembled WGS sequence"/>
</dbReference>
<gene>
    <name evidence="1" type="ORF">POVWA1_071220</name>
    <name evidence="2" type="ORF">POVWA2_093660</name>
</gene>
<reference evidence="2" key="1">
    <citation type="submission" date="2016-05" db="EMBL/GenBank/DDBJ databases">
        <authorList>
            <person name="Lavstsen T."/>
            <person name="Jespersen J.S."/>
        </authorList>
    </citation>
    <scope>NUCLEOTIDE SEQUENCE [LARGE SCALE GENOMIC DNA]</scope>
</reference>
<dbReference type="Pfam" id="PF05795">
    <property type="entry name" value="Plasmodium_Vir"/>
    <property type="match status" value="1"/>
</dbReference>
<sequence>MIRICERILSNLENSTVLNIANSSYDVCTLFNYWIYDTLTRIYGAEKTAEIEIPFSSLQFIWDYLN</sequence>
<evidence type="ECO:0000313" key="2">
    <source>
        <dbReference type="EMBL" id="SBT59236.1"/>
    </source>
</evidence>
<proteinExistence type="predicted"/>
<organism evidence="2 3">
    <name type="scientific">Plasmodium ovale wallikeri</name>
    <dbReference type="NCBI Taxonomy" id="864142"/>
    <lineage>
        <taxon>Eukaryota</taxon>
        <taxon>Sar</taxon>
        <taxon>Alveolata</taxon>
        <taxon>Apicomplexa</taxon>
        <taxon>Aconoidasida</taxon>
        <taxon>Haemosporida</taxon>
        <taxon>Plasmodiidae</taxon>
        <taxon>Plasmodium</taxon>
        <taxon>Plasmodium (Plasmodium)</taxon>
    </lineage>
</organism>
<keyword evidence="4" id="KW-1185">Reference proteome</keyword>
<protein>
    <submittedName>
        <fullName evidence="2">PIR Superfamily Protein</fullName>
    </submittedName>
</protein>
<reference evidence="3 4" key="2">
    <citation type="submission" date="2016-05" db="EMBL/GenBank/DDBJ databases">
        <authorList>
            <person name="Naeem Raeece"/>
        </authorList>
    </citation>
    <scope>NUCLEOTIDE SEQUENCE [LARGE SCALE GENOMIC DNA]</scope>
</reference>
<dbReference type="AlphaFoldDB" id="A0A1A9ASJ5"/>
<dbReference type="InterPro" id="IPR008780">
    <property type="entry name" value="Plasmodium_Vir"/>
</dbReference>
<evidence type="ECO:0000313" key="4">
    <source>
        <dbReference type="Proteomes" id="UP000078555"/>
    </source>
</evidence>
<evidence type="ECO:0000313" key="3">
    <source>
        <dbReference type="Proteomes" id="UP000078550"/>
    </source>
</evidence>
<dbReference type="Proteomes" id="UP000078555">
    <property type="component" value="Unassembled WGS sequence"/>
</dbReference>
<name>A0A1A9ASJ5_PLAOA</name>
<evidence type="ECO:0000313" key="1">
    <source>
        <dbReference type="EMBL" id="SBT55631.1"/>
    </source>
</evidence>
<dbReference type="EMBL" id="FLRE01003068">
    <property type="protein sequence ID" value="SBT59236.1"/>
    <property type="molecule type" value="Genomic_DNA"/>
</dbReference>
<dbReference type="EMBL" id="FLRD01000783">
    <property type="protein sequence ID" value="SBT55631.1"/>
    <property type="molecule type" value="Genomic_DNA"/>
</dbReference>
<accession>A0A1A9ASJ5</accession>